<dbReference type="Proteomes" id="UP001215598">
    <property type="component" value="Unassembled WGS sequence"/>
</dbReference>
<feature type="transmembrane region" description="Helical" evidence="1">
    <location>
        <begin position="52"/>
        <end position="74"/>
    </location>
</feature>
<accession>A0AAD7JTM1</accession>
<feature type="transmembrane region" description="Helical" evidence="1">
    <location>
        <begin position="217"/>
        <end position="250"/>
    </location>
</feature>
<dbReference type="EMBL" id="JARKIB010000015">
    <property type="protein sequence ID" value="KAJ7771632.1"/>
    <property type="molecule type" value="Genomic_DNA"/>
</dbReference>
<proteinExistence type="predicted"/>
<sequence length="340" mass="36100">MPRTLLNTYILIVFPVMSALCLKLITQNSAGLTPHLQGQCSPTSPEESPYRITYIGGAADAAICSFVAFFHLALTPTARPLLNYFLGTSLPLLALPALEAHRASTRGPAILSFPVLFGLAGQVFTVGAVLPLYWLIFILSGAASTTPTSSTKISSEHAQATVFSLIIGVGVPSACLLFLRDPHVTALWQLFPLYQLIAYSGHLLVRPPQANSSGNGFGWVQALYLSSFIVGSSTHLSTIAAAPSVASVFLPRTGAPGIGVAPELLVLDVLQWDSIFAFGSTMLATLWFAHTTRQALTIALWNVVGTIIVGPGAAIAAVALWRESYLHTEVVKTESAKTIE</sequence>
<dbReference type="AlphaFoldDB" id="A0AAD7JTM1"/>
<evidence type="ECO:0000313" key="2">
    <source>
        <dbReference type="EMBL" id="KAJ7771632.1"/>
    </source>
</evidence>
<feature type="transmembrane region" description="Helical" evidence="1">
    <location>
        <begin position="160"/>
        <end position="180"/>
    </location>
</feature>
<keyword evidence="1" id="KW-0812">Transmembrane</keyword>
<feature type="transmembrane region" description="Helical" evidence="1">
    <location>
        <begin position="300"/>
        <end position="321"/>
    </location>
</feature>
<evidence type="ECO:0000256" key="1">
    <source>
        <dbReference type="SAM" id="Phobius"/>
    </source>
</evidence>
<keyword evidence="3" id="KW-1185">Reference proteome</keyword>
<reference evidence="2" key="1">
    <citation type="submission" date="2023-03" db="EMBL/GenBank/DDBJ databases">
        <title>Massive genome expansion in bonnet fungi (Mycena s.s.) driven by repeated elements and novel gene families across ecological guilds.</title>
        <authorList>
            <consortium name="Lawrence Berkeley National Laboratory"/>
            <person name="Harder C.B."/>
            <person name="Miyauchi S."/>
            <person name="Viragh M."/>
            <person name="Kuo A."/>
            <person name="Thoen E."/>
            <person name="Andreopoulos B."/>
            <person name="Lu D."/>
            <person name="Skrede I."/>
            <person name="Drula E."/>
            <person name="Henrissat B."/>
            <person name="Morin E."/>
            <person name="Kohler A."/>
            <person name="Barry K."/>
            <person name="LaButti K."/>
            <person name="Morin E."/>
            <person name="Salamov A."/>
            <person name="Lipzen A."/>
            <person name="Mereny Z."/>
            <person name="Hegedus B."/>
            <person name="Baldrian P."/>
            <person name="Stursova M."/>
            <person name="Weitz H."/>
            <person name="Taylor A."/>
            <person name="Grigoriev I.V."/>
            <person name="Nagy L.G."/>
            <person name="Martin F."/>
            <person name="Kauserud H."/>
        </authorList>
    </citation>
    <scope>NUCLEOTIDE SEQUENCE</scope>
    <source>
        <strain evidence="2">CBHHK182m</strain>
    </source>
</reference>
<feature type="transmembrane region" description="Helical" evidence="1">
    <location>
        <begin position="7"/>
        <end position="26"/>
    </location>
</feature>
<feature type="transmembrane region" description="Helical" evidence="1">
    <location>
        <begin position="270"/>
        <end position="288"/>
    </location>
</feature>
<comment type="caution">
    <text evidence="2">The sequence shown here is derived from an EMBL/GenBank/DDBJ whole genome shotgun (WGS) entry which is preliminary data.</text>
</comment>
<feature type="transmembrane region" description="Helical" evidence="1">
    <location>
        <begin position="81"/>
        <end position="98"/>
    </location>
</feature>
<name>A0AAD7JTM1_9AGAR</name>
<organism evidence="2 3">
    <name type="scientific">Mycena metata</name>
    <dbReference type="NCBI Taxonomy" id="1033252"/>
    <lineage>
        <taxon>Eukaryota</taxon>
        <taxon>Fungi</taxon>
        <taxon>Dikarya</taxon>
        <taxon>Basidiomycota</taxon>
        <taxon>Agaricomycotina</taxon>
        <taxon>Agaricomycetes</taxon>
        <taxon>Agaricomycetidae</taxon>
        <taxon>Agaricales</taxon>
        <taxon>Marasmiineae</taxon>
        <taxon>Mycenaceae</taxon>
        <taxon>Mycena</taxon>
    </lineage>
</organism>
<keyword evidence="1" id="KW-1133">Transmembrane helix</keyword>
<evidence type="ECO:0000313" key="3">
    <source>
        <dbReference type="Proteomes" id="UP001215598"/>
    </source>
</evidence>
<keyword evidence="1" id="KW-0472">Membrane</keyword>
<gene>
    <name evidence="2" type="ORF">B0H16DRAFT_190530</name>
</gene>
<feature type="transmembrane region" description="Helical" evidence="1">
    <location>
        <begin position="110"/>
        <end position="139"/>
    </location>
</feature>
<feature type="transmembrane region" description="Helical" evidence="1">
    <location>
        <begin position="186"/>
        <end position="205"/>
    </location>
</feature>
<protein>
    <submittedName>
        <fullName evidence="2">Uncharacterized protein</fullName>
    </submittedName>
</protein>